<gene>
    <name evidence="1" type="ORF">BEI_2463</name>
</gene>
<dbReference type="KEGG" id="hbe:BEI_2463"/>
<proteinExistence type="predicted"/>
<organism evidence="1 2">
    <name type="scientific">Halomonas beimenensis</name>
    <dbReference type="NCBI Taxonomy" id="475662"/>
    <lineage>
        <taxon>Bacteria</taxon>
        <taxon>Pseudomonadati</taxon>
        <taxon>Pseudomonadota</taxon>
        <taxon>Gammaproteobacteria</taxon>
        <taxon>Oceanospirillales</taxon>
        <taxon>Halomonadaceae</taxon>
        <taxon>Halomonas</taxon>
    </lineage>
</organism>
<accession>A0A291P981</accession>
<keyword evidence="2" id="KW-1185">Reference proteome</keyword>
<evidence type="ECO:0000313" key="2">
    <source>
        <dbReference type="Proteomes" id="UP000219993"/>
    </source>
</evidence>
<dbReference type="EMBL" id="CP021435">
    <property type="protein sequence ID" value="ATJ83450.1"/>
    <property type="molecule type" value="Genomic_DNA"/>
</dbReference>
<reference evidence="1 2" key="1">
    <citation type="journal article" date="2017" name="Sci. Rep.">
        <title>Revealing the Saline Adaptation Strategies of the Halophilic Bacterium Halomonas beimenensis through High-throughput Omics and Transposon Mutagenesis Approaches.</title>
        <authorList>
            <person name="Chen Y.H."/>
            <person name="Lin S.S."/>
            <person name="Shyu Y.T."/>
        </authorList>
    </citation>
    <scope>NUCLEOTIDE SEQUENCE [LARGE SCALE GENOMIC DNA]</scope>
    <source>
        <strain evidence="1 2">NTU-111</strain>
    </source>
</reference>
<dbReference type="AlphaFoldDB" id="A0A291P981"/>
<sequence>MLHLRSLVRFVRITGPVSRALVEPRRAGEESLDYMNKRLTRCAPRSSW</sequence>
<evidence type="ECO:0000313" key="1">
    <source>
        <dbReference type="EMBL" id="ATJ83450.1"/>
    </source>
</evidence>
<protein>
    <submittedName>
        <fullName evidence="1">Uncharacterized protein</fullName>
    </submittedName>
</protein>
<dbReference type="Proteomes" id="UP000219993">
    <property type="component" value="Chromosome"/>
</dbReference>
<name>A0A291P981_9GAMM</name>